<sequence length="105" mass="10801">MSTFPHHSLPSHRAGPGVASIVLGFLALAGVAWSALVTLNEGVDLPAWERVLGVALIPIALAFGLSVGIYAVRRREHGRGAGEIGLVLAALAIVALVLVVTVIGY</sequence>
<dbReference type="EMBL" id="FMYF01000003">
    <property type="protein sequence ID" value="SDB81191.1"/>
    <property type="molecule type" value="Genomic_DNA"/>
</dbReference>
<evidence type="ECO:0000313" key="3">
    <source>
        <dbReference type="Proteomes" id="UP000199086"/>
    </source>
</evidence>
<feature type="transmembrane region" description="Helical" evidence="1">
    <location>
        <begin position="21"/>
        <end position="39"/>
    </location>
</feature>
<keyword evidence="1" id="KW-0472">Membrane</keyword>
<dbReference type="AlphaFoldDB" id="A0A1G6GGQ7"/>
<accession>A0A1G6GGQ7</accession>
<dbReference type="STRING" id="1577474.GA0111570_103230"/>
<keyword evidence="3" id="KW-1185">Reference proteome</keyword>
<feature type="transmembrane region" description="Helical" evidence="1">
    <location>
        <begin position="84"/>
        <end position="104"/>
    </location>
</feature>
<dbReference type="RefSeq" id="WP_092607778.1">
    <property type="nucleotide sequence ID" value="NZ_FMYF01000003.1"/>
</dbReference>
<organism evidence="2 3">
    <name type="scientific">Raineyella antarctica</name>
    <dbReference type="NCBI Taxonomy" id="1577474"/>
    <lineage>
        <taxon>Bacteria</taxon>
        <taxon>Bacillati</taxon>
        <taxon>Actinomycetota</taxon>
        <taxon>Actinomycetes</taxon>
        <taxon>Propionibacteriales</taxon>
        <taxon>Propionibacteriaceae</taxon>
        <taxon>Raineyella</taxon>
    </lineage>
</organism>
<keyword evidence="1" id="KW-0812">Transmembrane</keyword>
<evidence type="ECO:0000256" key="1">
    <source>
        <dbReference type="SAM" id="Phobius"/>
    </source>
</evidence>
<feature type="transmembrane region" description="Helical" evidence="1">
    <location>
        <begin position="51"/>
        <end position="72"/>
    </location>
</feature>
<name>A0A1G6GGQ7_9ACTN</name>
<evidence type="ECO:0000313" key="2">
    <source>
        <dbReference type="EMBL" id="SDB81191.1"/>
    </source>
</evidence>
<gene>
    <name evidence="2" type="ORF">GA0111570_103230</name>
</gene>
<protein>
    <submittedName>
        <fullName evidence="2">Uncharacterized protein</fullName>
    </submittedName>
</protein>
<reference evidence="2 3" key="1">
    <citation type="submission" date="2016-06" db="EMBL/GenBank/DDBJ databases">
        <authorList>
            <person name="Olsen C.W."/>
            <person name="Carey S."/>
            <person name="Hinshaw L."/>
            <person name="Karasin A.I."/>
        </authorList>
    </citation>
    <scope>NUCLEOTIDE SEQUENCE [LARGE SCALE GENOMIC DNA]</scope>
    <source>
        <strain evidence="2 3">LZ-22</strain>
    </source>
</reference>
<dbReference type="Proteomes" id="UP000199086">
    <property type="component" value="Unassembled WGS sequence"/>
</dbReference>
<proteinExistence type="predicted"/>
<keyword evidence="1" id="KW-1133">Transmembrane helix</keyword>